<keyword evidence="1" id="KW-0472">Membrane</keyword>
<evidence type="ECO:0000313" key="2">
    <source>
        <dbReference type="EMBL" id="TFF65316.1"/>
    </source>
</evidence>
<feature type="transmembrane region" description="Helical" evidence="1">
    <location>
        <begin position="143"/>
        <end position="162"/>
    </location>
</feature>
<evidence type="ECO:0000256" key="1">
    <source>
        <dbReference type="SAM" id="Phobius"/>
    </source>
</evidence>
<gene>
    <name evidence="2" type="ORF">EQF91_06165</name>
</gene>
<dbReference type="EMBL" id="SCFR01000021">
    <property type="protein sequence ID" value="TFF65316.1"/>
    <property type="molecule type" value="Genomic_DNA"/>
</dbReference>
<keyword evidence="1" id="KW-1133">Transmembrane helix</keyword>
<comment type="caution">
    <text evidence="2">The sequence shown here is derived from an EMBL/GenBank/DDBJ whole genome shotgun (WGS) entry which is preliminary data.</text>
</comment>
<reference evidence="2 3" key="1">
    <citation type="submission" date="2019-01" db="EMBL/GenBank/DDBJ databases">
        <title>Draft Genome Sequences of Helcococcus ovis Strains Isolated from the Uterus and Vagina of Dairy Cows with Metritis.</title>
        <authorList>
            <person name="Cunha F."/>
            <person name="Jeon S.J."/>
            <person name="Kutzer P."/>
            <person name="Galvao K.N."/>
        </authorList>
    </citation>
    <scope>NUCLEOTIDE SEQUENCE [LARGE SCALE GENOMIC DNA]</scope>
    <source>
        <strain evidence="2 3">KG-37</strain>
    </source>
</reference>
<feature type="transmembrane region" description="Helical" evidence="1">
    <location>
        <begin position="182"/>
        <end position="204"/>
    </location>
</feature>
<accession>A0A4R9C0I5</accession>
<feature type="transmembrane region" description="Helical" evidence="1">
    <location>
        <begin position="6"/>
        <end position="26"/>
    </location>
</feature>
<name>A0A4R9C0I5_9FIRM</name>
<dbReference type="Proteomes" id="UP000297454">
    <property type="component" value="Unassembled WGS sequence"/>
</dbReference>
<keyword evidence="3" id="KW-1185">Reference proteome</keyword>
<evidence type="ECO:0000313" key="3">
    <source>
        <dbReference type="Proteomes" id="UP000297454"/>
    </source>
</evidence>
<dbReference type="AlphaFoldDB" id="A0A4R9C0I5"/>
<organism evidence="2 3">
    <name type="scientific">Helcococcus ovis</name>
    <dbReference type="NCBI Taxonomy" id="72026"/>
    <lineage>
        <taxon>Bacteria</taxon>
        <taxon>Bacillati</taxon>
        <taxon>Bacillota</taxon>
        <taxon>Tissierellia</taxon>
        <taxon>Tissierellales</taxon>
        <taxon>Peptoniphilaceae</taxon>
        <taxon>Helcococcus</taxon>
    </lineage>
</organism>
<dbReference type="RefSeq" id="WP_134744210.1">
    <property type="nucleotide sequence ID" value="NZ_JBFNFK010000004.1"/>
</dbReference>
<feature type="transmembrane region" description="Helical" evidence="1">
    <location>
        <begin position="59"/>
        <end position="80"/>
    </location>
</feature>
<feature type="transmembrane region" description="Helical" evidence="1">
    <location>
        <begin position="112"/>
        <end position="131"/>
    </location>
</feature>
<keyword evidence="1" id="KW-0812">Transmembrane</keyword>
<sequence>MKKIFYSIFRIILIYLLLNMLFNILIHQENMKMNMSEFINYGFNSIYAFDMFGNHRLDFIKFLISLSLFILVEFDLIVFISDCSQGFKEIIKYHSKNKFNYILKLFLLFKRYILNILIYWIILFAFSVLLINKVAFYNFNDVINLIVFIFINVFLSYVFTIYSKNSLTAILLFVSKIFIFNIFFGNIIILGLVLVLLIFAYLFVGRIGESI</sequence>
<proteinExistence type="predicted"/>
<protein>
    <submittedName>
        <fullName evidence="2">Uncharacterized protein</fullName>
    </submittedName>
</protein>